<evidence type="ECO:0000313" key="1">
    <source>
        <dbReference type="EMBL" id="KAA8532225.1"/>
    </source>
</evidence>
<sequence>MNRRTEEFSVEGTFAKRSTKCCNFDDRIRGLEQLYPPSPMEMVPAVTSAMPVVRIMADEAFIPDSPAVRAMGTGEAVRYSNDDVTDDLTGGEVLLSVLIQK</sequence>
<name>A0A5J5AMA4_9ASTE</name>
<protein>
    <submittedName>
        <fullName evidence="1">Uncharacterized protein</fullName>
    </submittedName>
</protein>
<dbReference type="EMBL" id="CM018042">
    <property type="protein sequence ID" value="KAA8532225.1"/>
    <property type="molecule type" value="Genomic_DNA"/>
</dbReference>
<dbReference type="AlphaFoldDB" id="A0A5J5AMA4"/>
<dbReference type="Proteomes" id="UP000325577">
    <property type="component" value="Linkage Group LG19"/>
</dbReference>
<proteinExistence type="predicted"/>
<evidence type="ECO:0000313" key="2">
    <source>
        <dbReference type="Proteomes" id="UP000325577"/>
    </source>
</evidence>
<gene>
    <name evidence="1" type="ORF">F0562_032250</name>
</gene>
<accession>A0A5J5AMA4</accession>
<organism evidence="1 2">
    <name type="scientific">Nyssa sinensis</name>
    <dbReference type="NCBI Taxonomy" id="561372"/>
    <lineage>
        <taxon>Eukaryota</taxon>
        <taxon>Viridiplantae</taxon>
        <taxon>Streptophyta</taxon>
        <taxon>Embryophyta</taxon>
        <taxon>Tracheophyta</taxon>
        <taxon>Spermatophyta</taxon>
        <taxon>Magnoliopsida</taxon>
        <taxon>eudicotyledons</taxon>
        <taxon>Gunneridae</taxon>
        <taxon>Pentapetalae</taxon>
        <taxon>asterids</taxon>
        <taxon>Cornales</taxon>
        <taxon>Nyssaceae</taxon>
        <taxon>Nyssa</taxon>
    </lineage>
</organism>
<keyword evidence="2" id="KW-1185">Reference proteome</keyword>
<reference evidence="1 2" key="1">
    <citation type="submission" date="2019-09" db="EMBL/GenBank/DDBJ databases">
        <title>A chromosome-level genome assembly of the Chinese tupelo Nyssa sinensis.</title>
        <authorList>
            <person name="Yang X."/>
            <person name="Kang M."/>
            <person name="Yang Y."/>
            <person name="Xiong H."/>
            <person name="Wang M."/>
            <person name="Zhang Z."/>
            <person name="Wang Z."/>
            <person name="Wu H."/>
            <person name="Ma T."/>
            <person name="Liu J."/>
            <person name="Xi Z."/>
        </authorList>
    </citation>
    <scope>NUCLEOTIDE SEQUENCE [LARGE SCALE GENOMIC DNA]</scope>
    <source>
        <strain evidence="1">J267</strain>
        <tissue evidence="1">Leaf</tissue>
    </source>
</reference>